<dbReference type="InterPro" id="IPR053142">
    <property type="entry name" value="PchR_regulatory_protein"/>
</dbReference>
<dbReference type="InterPro" id="IPR018060">
    <property type="entry name" value="HTH_AraC"/>
</dbReference>
<evidence type="ECO:0000259" key="4">
    <source>
        <dbReference type="PROSITE" id="PS01124"/>
    </source>
</evidence>
<accession>A0ABZ1C692</accession>
<dbReference type="PANTHER" id="PTHR47893:SF1">
    <property type="entry name" value="REGULATORY PROTEIN PCHR"/>
    <property type="match status" value="1"/>
</dbReference>
<feature type="domain" description="HTH araC/xylS-type" evidence="4">
    <location>
        <begin position="168"/>
        <end position="266"/>
    </location>
</feature>
<protein>
    <submittedName>
        <fullName evidence="5">AraC family transcriptional regulator</fullName>
    </submittedName>
</protein>
<evidence type="ECO:0000313" key="5">
    <source>
        <dbReference type="EMBL" id="WRQ86898.1"/>
    </source>
</evidence>
<dbReference type="PROSITE" id="PS00041">
    <property type="entry name" value="HTH_ARAC_FAMILY_1"/>
    <property type="match status" value="1"/>
</dbReference>
<keyword evidence="3" id="KW-0804">Transcription</keyword>
<reference evidence="5 6" key="1">
    <citation type="submission" date="2021-08" db="EMBL/GenBank/DDBJ databases">
        <authorList>
            <person name="Zhang D."/>
            <person name="Zhang A."/>
            <person name="Wang L."/>
        </authorList>
    </citation>
    <scope>NUCLEOTIDE SEQUENCE [LARGE SCALE GENOMIC DNA]</scope>
    <source>
        <strain evidence="5 6">WL0086</strain>
    </source>
</reference>
<proteinExistence type="predicted"/>
<keyword evidence="2" id="KW-0238">DNA-binding</keyword>
<dbReference type="InterPro" id="IPR009057">
    <property type="entry name" value="Homeodomain-like_sf"/>
</dbReference>
<keyword evidence="6" id="KW-1185">Reference proteome</keyword>
<dbReference type="RefSeq" id="WP_221030733.1">
    <property type="nucleotide sequence ID" value="NZ_CP139781.1"/>
</dbReference>
<dbReference type="SUPFAM" id="SSF46689">
    <property type="entry name" value="Homeodomain-like"/>
    <property type="match status" value="2"/>
</dbReference>
<evidence type="ECO:0000313" key="6">
    <source>
        <dbReference type="Proteomes" id="UP000738431"/>
    </source>
</evidence>
<dbReference type="PRINTS" id="PR00032">
    <property type="entry name" value="HTHARAC"/>
</dbReference>
<dbReference type="Proteomes" id="UP000738431">
    <property type="component" value="Chromosome"/>
</dbReference>
<dbReference type="PROSITE" id="PS01124">
    <property type="entry name" value="HTH_ARAC_FAMILY_2"/>
    <property type="match status" value="1"/>
</dbReference>
<dbReference type="Gene3D" id="1.10.10.60">
    <property type="entry name" value="Homeodomain-like"/>
    <property type="match status" value="1"/>
</dbReference>
<evidence type="ECO:0000256" key="2">
    <source>
        <dbReference type="ARBA" id="ARBA00023125"/>
    </source>
</evidence>
<evidence type="ECO:0000256" key="3">
    <source>
        <dbReference type="ARBA" id="ARBA00023163"/>
    </source>
</evidence>
<dbReference type="InterPro" id="IPR018062">
    <property type="entry name" value="HTH_AraC-typ_CS"/>
</dbReference>
<dbReference type="EMBL" id="CP139781">
    <property type="protein sequence ID" value="WRQ86898.1"/>
    <property type="molecule type" value="Genomic_DNA"/>
</dbReference>
<dbReference type="PANTHER" id="PTHR47893">
    <property type="entry name" value="REGULATORY PROTEIN PCHR"/>
    <property type="match status" value="1"/>
</dbReference>
<evidence type="ECO:0000256" key="1">
    <source>
        <dbReference type="ARBA" id="ARBA00023015"/>
    </source>
</evidence>
<organism evidence="5 6">
    <name type="scientific">Actomonas aquatica</name>
    <dbReference type="NCBI Taxonomy" id="2866162"/>
    <lineage>
        <taxon>Bacteria</taxon>
        <taxon>Pseudomonadati</taxon>
        <taxon>Verrucomicrobiota</taxon>
        <taxon>Opitutia</taxon>
        <taxon>Opitutales</taxon>
        <taxon>Opitutaceae</taxon>
        <taxon>Actomonas</taxon>
    </lineage>
</organism>
<sequence>MRCAASTAVNRMPVRRGLELRWGLALDLAAIAPADAPRVAFQLEPTPGCLRTHRGELSTVNAPAPSGFSVEILLSPATADEMLAADPSAGAAALRRFIAGHGPGFEHPLSARAHLAVESIQRCPFVGVCRTMALTARCHDLLVECLTAWSAALQPAPVTTPNATTAVHLAAEILERDLEHSPALADLAGRVGLSETTLKRAFPRVFGLTVFGYLRRRRMEAARRLLEAGTATVLEAAAAVGYSNPSNFAAAFRREFGLNPKSHQLANRAR</sequence>
<gene>
    <name evidence="5" type="ORF">K1X11_018960</name>
</gene>
<dbReference type="InterPro" id="IPR020449">
    <property type="entry name" value="Tscrpt_reg_AraC-type_HTH"/>
</dbReference>
<reference evidence="5 6" key="2">
    <citation type="submission" date="2023-12" db="EMBL/GenBank/DDBJ databases">
        <title>Description of an unclassified Opitutus bacterium of Verrucomicrobiota.</title>
        <authorList>
            <person name="Zhang D.-F."/>
        </authorList>
    </citation>
    <scope>NUCLEOTIDE SEQUENCE [LARGE SCALE GENOMIC DNA]</scope>
    <source>
        <strain evidence="5 6">WL0086</strain>
    </source>
</reference>
<dbReference type="SMART" id="SM00342">
    <property type="entry name" value="HTH_ARAC"/>
    <property type="match status" value="1"/>
</dbReference>
<dbReference type="Pfam" id="PF12833">
    <property type="entry name" value="HTH_18"/>
    <property type="match status" value="1"/>
</dbReference>
<keyword evidence="1" id="KW-0805">Transcription regulation</keyword>
<name>A0ABZ1C692_9BACT</name>